<dbReference type="Proteomes" id="UP001515480">
    <property type="component" value="Unassembled WGS sequence"/>
</dbReference>
<keyword evidence="5" id="KW-0067">ATP-binding</keyword>
<evidence type="ECO:0000256" key="1">
    <source>
        <dbReference type="ARBA" id="ARBA00022527"/>
    </source>
</evidence>
<dbReference type="Gene3D" id="3.20.200.10">
    <property type="entry name" value="MHCK/EF2 kinase"/>
    <property type="match status" value="1"/>
</dbReference>
<evidence type="ECO:0000313" key="8">
    <source>
        <dbReference type="EMBL" id="KAL1496419.1"/>
    </source>
</evidence>
<dbReference type="GO" id="GO:1903013">
    <property type="term" value="P:response to differentiation-inducing factor 1"/>
    <property type="evidence" value="ECO:0007669"/>
    <property type="project" value="TreeGrafter"/>
</dbReference>
<evidence type="ECO:0000256" key="5">
    <source>
        <dbReference type="ARBA" id="ARBA00022840"/>
    </source>
</evidence>
<dbReference type="SMART" id="SM00811">
    <property type="entry name" value="Alpha_kinase"/>
    <property type="match status" value="1"/>
</dbReference>
<dbReference type="Gene3D" id="1.25.40.10">
    <property type="entry name" value="Tetratricopeptide repeat domain"/>
    <property type="match status" value="1"/>
</dbReference>
<dbReference type="InterPro" id="IPR051852">
    <property type="entry name" value="Alpha-type_PK"/>
</dbReference>
<evidence type="ECO:0000256" key="4">
    <source>
        <dbReference type="ARBA" id="ARBA00022777"/>
    </source>
</evidence>
<name>A0AB34IFR6_PRYPA</name>
<gene>
    <name evidence="8" type="ORF">AB1Y20_016374</name>
</gene>
<protein>
    <recommendedName>
        <fullName evidence="7">Alpha-type protein kinase domain-containing protein</fullName>
    </recommendedName>
</protein>
<keyword evidence="9" id="KW-1185">Reference proteome</keyword>
<dbReference type="Pfam" id="PF02816">
    <property type="entry name" value="Alpha_kinase"/>
    <property type="match status" value="1"/>
</dbReference>
<evidence type="ECO:0000259" key="7">
    <source>
        <dbReference type="PROSITE" id="PS51158"/>
    </source>
</evidence>
<keyword evidence="4" id="KW-0418">Kinase</keyword>
<dbReference type="InterPro" id="IPR004166">
    <property type="entry name" value="a-kinase_dom"/>
</dbReference>
<dbReference type="InterPro" id="IPR011009">
    <property type="entry name" value="Kinase-like_dom_sf"/>
</dbReference>
<reference evidence="8 9" key="1">
    <citation type="journal article" date="2024" name="Science">
        <title>Giant polyketide synthase enzymes in the biosynthesis of giant marine polyether toxins.</title>
        <authorList>
            <person name="Fallon T.R."/>
            <person name="Shende V.V."/>
            <person name="Wierzbicki I.H."/>
            <person name="Pendleton A.L."/>
            <person name="Watervoot N.F."/>
            <person name="Auber R.P."/>
            <person name="Gonzalez D.J."/>
            <person name="Wisecaver J.H."/>
            <person name="Moore B.S."/>
        </authorList>
    </citation>
    <scope>NUCLEOTIDE SEQUENCE [LARGE SCALE GENOMIC DNA]</scope>
    <source>
        <strain evidence="8 9">12B1</strain>
    </source>
</reference>
<dbReference type="InterPro" id="IPR011990">
    <property type="entry name" value="TPR-like_helical_dom_sf"/>
</dbReference>
<dbReference type="GO" id="GO:0004686">
    <property type="term" value="F:elongation factor-2 kinase activity"/>
    <property type="evidence" value="ECO:0007669"/>
    <property type="project" value="TreeGrafter"/>
</dbReference>
<dbReference type="GO" id="GO:0005524">
    <property type="term" value="F:ATP binding"/>
    <property type="evidence" value="ECO:0007669"/>
    <property type="project" value="UniProtKB-KW"/>
</dbReference>
<evidence type="ECO:0000256" key="2">
    <source>
        <dbReference type="ARBA" id="ARBA00022679"/>
    </source>
</evidence>
<keyword evidence="3" id="KW-0547">Nucleotide-binding</keyword>
<dbReference type="GO" id="GO:0031037">
    <property type="term" value="P:myosin II filament disassembly"/>
    <property type="evidence" value="ECO:0007669"/>
    <property type="project" value="TreeGrafter"/>
</dbReference>
<evidence type="ECO:0000313" key="9">
    <source>
        <dbReference type="Proteomes" id="UP001515480"/>
    </source>
</evidence>
<dbReference type="PANTHER" id="PTHR45992">
    <property type="entry name" value="EUKARYOTIC ELONGATION FACTOR 2 KINASE-RELATED"/>
    <property type="match status" value="1"/>
</dbReference>
<feature type="compositionally biased region" description="Low complexity" evidence="6">
    <location>
        <begin position="582"/>
        <end position="591"/>
    </location>
</feature>
<feature type="domain" description="Alpha-type protein kinase" evidence="7">
    <location>
        <begin position="109"/>
        <end position="318"/>
    </location>
</feature>
<keyword evidence="1" id="KW-0723">Serine/threonine-protein kinase</keyword>
<accession>A0AB34IFR6</accession>
<dbReference type="SUPFAM" id="SSF56112">
    <property type="entry name" value="Protein kinase-like (PK-like)"/>
    <property type="match status" value="1"/>
</dbReference>
<evidence type="ECO:0000256" key="3">
    <source>
        <dbReference type="ARBA" id="ARBA00022741"/>
    </source>
</evidence>
<dbReference type="FunFam" id="3.20.200.10:FF:000002">
    <property type="entry name" value="Eukaryotic elongation factor 2 kinase"/>
    <property type="match status" value="1"/>
</dbReference>
<proteinExistence type="predicted"/>
<dbReference type="PROSITE" id="PS51158">
    <property type="entry name" value="ALPHA_KINASE"/>
    <property type="match status" value="1"/>
</dbReference>
<organism evidence="8 9">
    <name type="scientific">Prymnesium parvum</name>
    <name type="common">Toxic golden alga</name>
    <dbReference type="NCBI Taxonomy" id="97485"/>
    <lineage>
        <taxon>Eukaryota</taxon>
        <taxon>Haptista</taxon>
        <taxon>Haptophyta</taxon>
        <taxon>Prymnesiophyceae</taxon>
        <taxon>Prymnesiales</taxon>
        <taxon>Prymnesiaceae</taxon>
        <taxon>Prymnesium</taxon>
    </lineage>
</organism>
<comment type="caution">
    <text evidence="8">The sequence shown here is derived from an EMBL/GenBank/DDBJ whole genome shotgun (WGS) entry which is preliminary data.</text>
</comment>
<feature type="region of interest" description="Disordered" evidence="6">
    <location>
        <begin position="573"/>
        <end position="605"/>
    </location>
</feature>
<dbReference type="Gene3D" id="3.30.200.20">
    <property type="entry name" value="Phosphorylase Kinase, domain 1"/>
    <property type="match status" value="1"/>
</dbReference>
<dbReference type="SUPFAM" id="SSF81901">
    <property type="entry name" value="HCP-like"/>
    <property type="match status" value="1"/>
</dbReference>
<dbReference type="AlphaFoldDB" id="A0AB34IFR6"/>
<evidence type="ECO:0000256" key="6">
    <source>
        <dbReference type="SAM" id="MobiDB-lite"/>
    </source>
</evidence>
<feature type="region of interest" description="Disordered" evidence="6">
    <location>
        <begin position="352"/>
        <end position="373"/>
    </location>
</feature>
<sequence length="605" mass="64856">MAALKTENLEALRGLGLVDLQQLHSSLMLAIVQSHGVPAAIHLVGATLQWLATVPFSGLAAPRRADAVRVPRASRWASALSALSAGRLADPWAPLALHRLPTEVAVRRTWDEATASWAAEVLLVKCAKAAFATGAMRWCHRLLLRRGKRGKEWEGTACNWVAKHYGNDPESSAQLEADVKMQLAAKRYSAQYNARGVPKPVDFVACALLHLPQRQLTLAAEPFLEGGFTKHSSNSGFVTDEEVRNTPHAFSHFTFEQSGGKEIVVDVQGVGDLYTDPQFHTHDGQGHGRGNMGMRGMALFFASHRCNAICRQLQLRPFARSPAHASATLAAPPPADASAWLSVGLPPLAPRHPLALHGPADAPPHRRAAADVPRRPSLHAPLHLALALQHARAVRAADEMVGPSLLASPALGLFHLSTAADEGSVPAMLALACIHQHIRPRKGVLSSLASSLQVPLPIDHAAATHYTILAAERGVTSAMSAAAWAFEHGVGTQQSAATAARWYRAAIGARGDQEGAGEELEAEGEKLPGGDATEADVLAALASLYQNGGRDLQPDLRLTRQFELLARSSRRRLKRELDDGSDSSCSSVELESPIERHRSRSGHMV</sequence>
<keyword evidence="2" id="KW-0808">Transferase</keyword>
<dbReference type="PANTHER" id="PTHR45992:SF2">
    <property type="entry name" value="EUKARYOTIC ELONGATION FACTOR 2 KINASE"/>
    <property type="match status" value="1"/>
</dbReference>
<dbReference type="EMBL" id="JBGBPQ010000029">
    <property type="protein sequence ID" value="KAL1496419.1"/>
    <property type="molecule type" value="Genomic_DNA"/>
</dbReference>